<dbReference type="KEGG" id="dmm:dnm_061200"/>
<feature type="domain" description="HTH tetR-type" evidence="6">
    <location>
        <begin position="7"/>
        <end position="67"/>
    </location>
</feature>
<feature type="DNA-binding region" description="H-T-H motif" evidence="5">
    <location>
        <begin position="30"/>
        <end position="49"/>
    </location>
</feature>
<accession>A0A975GQM6</accession>
<dbReference type="Proteomes" id="UP000663722">
    <property type="component" value="Chromosome"/>
</dbReference>
<dbReference type="Gene3D" id="1.10.10.60">
    <property type="entry name" value="Homeodomain-like"/>
    <property type="match status" value="1"/>
</dbReference>
<dbReference type="PANTHER" id="PTHR30055">
    <property type="entry name" value="HTH-TYPE TRANSCRIPTIONAL REGULATOR RUTR"/>
    <property type="match status" value="1"/>
</dbReference>
<dbReference type="PROSITE" id="PS50977">
    <property type="entry name" value="HTH_TETR_2"/>
    <property type="match status" value="1"/>
</dbReference>
<dbReference type="Pfam" id="PF00440">
    <property type="entry name" value="TetR_N"/>
    <property type="match status" value="1"/>
</dbReference>
<keyword evidence="3 5" id="KW-0238">DNA-binding</keyword>
<keyword evidence="2" id="KW-0805">Transcription regulation</keyword>
<evidence type="ECO:0000256" key="2">
    <source>
        <dbReference type="ARBA" id="ARBA00023015"/>
    </source>
</evidence>
<dbReference type="EMBL" id="CP061800">
    <property type="protein sequence ID" value="QTA90059.1"/>
    <property type="molecule type" value="Genomic_DNA"/>
</dbReference>
<dbReference type="PANTHER" id="PTHR30055:SF175">
    <property type="entry name" value="HTH-TYPE TRANSCRIPTIONAL REPRESSOR KSTR2"/>
    <property type="match status" value="1"/>
</dbReference>
<name>A0A975GQM6_9BACT</name>
<gene>
    <name evidence="7" type="ORF">dnm_061200</name>
</gene>
<dbReference type="InterPro" id="IPR009057">
    <property type="entry name" value="Homeodomain-like_sf"/>
</dbReference>
<evidence type="ECO:0000313" key="7">
    <source>
        <dbReference type="EMBL" id="QTA90059.1"/>
    </source>
</evidence>
<sequence length="194" mass="22613">MAKPKNLERAEEIKQVVARLFADKGYHATSMREVARELGMNQASLYHYFKSKEDILYTLMNDAMDKGLPVLNDICTSDISAEEKLSRILAFYTRYYAGDQESLTLLVSEMHSLSERHYVLLRERQREYVFLIKSILDELATDHKMKDIDPTVATFAFFGMVHYTVKWYNKDGRIMPDDLANFFVEIFTRGILKS</sequence>
<evidence type="ECO:0000256" key="5">
    <source>
        <dbReference type="PROSITE-ProRule" id="PRU00335"/>
    </source>
</evidence>
<reference evidence="7" key="1">
    <citation type="journal article" date="2021" name="Microb. Physiol.">
        <title>Proteogenomic Insights into the Physiology of Marine, Sulfate-Reducing, Filamentous Desulfonema limicola and Desulfonema magnum.</title>
        <authorList>
            <person name="Schnaars V."/>
            <person name="Wohlbrand L."/>
            <person name="Scheve S."/>
            <person name="Hinrichs C."/>
            <person name="Reinhardt R."/>
            <person name="Rabus R."/>
        </authorList>
    </citation>
    <scope>NUCLEOTIDE SEQUENCE</scope>
    <source>
        <strain evidence="7">4be13</strain>
    </source>
</reference>
<protein>
    <submittedName>
        <fullName evidence="7">Transcription regulator HTH motif-containing protein</fullName>
    </submittedName>
</protein>
<dbReference type="SUPFAM" id="SSF48498">
    <property type="entry name" value="Tetracyclin repressor-like, C-terminal domain"/>
    <property type="match status" value="1"/>
</dbReference>
<evidence type="ECO:0000256" key="4">
    <source>
        <dbReference type="ARBA" id="ARBA00023163"/>
    </source>
</evidence>
<organism evidence="7 8">
    <name type="scientific">Desulfonema magnum</name>
    <dbReference type="NCBI Taxonomy" id="45655"/>
    <lineage>
        <taxon>Bacteria</taxon>
        <taxon>Pseudomonadati</taxon>
        <taxon>Thermodesulfobacteriota</taxon>
        <taxon>Desulfobacteria</taxon>
        <taxon>Desulfobacterales</taxon>
        <taxon>Desulfococcaceae</taxon>
        <taxon>Desulfonema</taxon>
    </lineage>
</organism>
<evidence type="ECO:0000313" key="8">
    <source>
        <dbReference type="Proteomes" id="UP000663722"/>
    </source>
</evidence>
<dbReference type="GO" id="GO:0000976">
    <property type="term" value="F:transcription cis-regulatory region binding"/>
    <property type="evidence" value="ECO:0007669"/>
    <property type="project" value="TreeGrafter"/>
</dbReference>
<dbReference type="InterPro" id="IPR036271">
    <property type="entry name" value="Tet_transcr_reg_TetR-rel_C_sf"/>
</dbReference>
<dbReference type="RefSeq" id="WP_207678434.1">
    <property type="nucleotide sequence ID" value="NZ_CP061800.1"/>
</dbReference>
<keyword evidence="8" id="KW-1185">Reference proteome</keyword>
<dbReference type="InterPro" id="IPR050109">
    <property type="entry name" value="HTH-type_TetR-like_transc_reg"/>
</dbReference>
<dbReference type="InterPro" id="IPR001647">
    <property type="entry name" value="HTH_TetR"/>
</dbReference>
<keyword evidence="1" id="KW-0678">Repressor</keyword>
<dbReference type="Gene3D" id="1.10.357.10">
    <property type="entry name" value="Tetracycline Repressor, domain 2"/>
    <property type="match status" value="1"/>
</dbReference>
<dbReference type="AlphaFoldDB" id="A0A975GQM6"/>
<dbReference type="GO" id="GO:0003700">
    <property type="term" value="F:DNA-binding transcription factor activity"/>
    <property type="evidence" value="ECO:0007669"/>
    <property type="project" value="TreeGrafter"/>
</dbReference>
<dbReference type="PRINTS" id="PR00455">
    <property type="entry name" value="HTHTETR"/>
</dbReference>
<evidence type="ECO:0000259" key="6">
    <source>
        <dbReference type="PROSITE" id="PS50977"/>
    </source>
</evidence>
<keyword evidence="4" id="KW-0804">Transcription</keyword>
<dbReference type="SUPFAM" id="SSF46689">
    <property type="entry name" value="Homeodomain-like"/>
    <property type="match status" value="1"/>
</dbReference>
<evidence type="ECO:0000256" key="3">
    <source>
        <dbReference type="ARBA" id="ARBA00023125"/>
    </source>
</evidence>
<proteinExistence type="predicted"/>
<dbReference type="InterPro" id="IPR041490">
    <property type="entry name" value="KstR2_TetR_C"/>
</dbReference>
<evidence type="ECO:0000256" key="1">
    <source>
        <dbReference type="ARBA" id="ARBA00022491"/>
    </source>
</evidence>
<dbReference type="Pfam" id="PF17932">
    <property type="entry name" value="TetR_C_24"/>
    <property type="match status" value="1"/>
</dbReference>